<reference evidence="5" key="1">
    <citation type="submission" date="2022-10" db="EMBL/GenBank/DDBJ databases">
        <title>Cytochrome P450 Catalyzes Benzene Ring Formation in the Biosynthesis of Trialkyl-Substituted Aromatic Polyketides.</title>
        <authorList>
            <person name="Zhao E."/>
            <person name="Ge H."/>
        </authorList>
    </citation>
    <scope>NUCLEOTIDE SEQUENCE</scope>
    <source>
        <strain evidence="5">NA0869</strain>
    </source>
</reference>
<sequence>MASFVLAVLVVPAPLALVLGVVALARIHRRNQRGLGLAVAGVAVSGVAVLVAGALASGLLHFSVWSGTSGERGIPTAVPDRTVTVFDLTVGDCFDPGTGRLDKDHESLRDISAERKACDEPHVAEAYGSFELPDRTRYPGFEEISAIARQRCADLLLDYAMDPYAYGRLQTYFYQPDRSGWARGARSVLCWAGRPQEDLTASLRNDASVLTEEQVTYLTALEPAHLALLHAPRQSPADDLPTAREWAGRMAEAQAASATRLRQADLPPEVRTTAAELAAQLTASSVHWERASHAENAEGFARHARQTEKSSGEEQAVRIRTALGLPTEPAHTGGSFGADA</sequence>
<feature type="domain" description="DUF4190" evidence="3">
    <location>
        <begin position="2"/>
        <end position="53"/>
    </location>
</feature>
<feature type="transmembrane region" description="Helical" evidence="2">
    <location>
        <begin position="6"/>
        <end position="25"/>
    </location>
</feature>
<protein>
    <submittedName>
        <fullName evidence="5">DUF4190 domain-containing protein</fullName>
    </submittedName>
</protein>
<feature type="domain" description="Septum formation-related" evidence="4">
    <location>
        <begin position="112"/>
        <end position="195"/>
    </location>
</feature>
<evidence type="ECO:0000313" key="6">
    <source>
        <dbReference type="Proteomes" id="UP001163878"/>
    </source>
</evidence>
<dbReference type="Pfam" id="PF13828">
    <property type="entry name" value="DUF4190"/>
    <property type="match status" value="1"/>
</dbReference>
<evidence type="ECO:0000259" key="4">
    <source>
        <dbReference type="Pfam" id="PF13845"/>
    </source>
</evidence>
<feature type="compositionally biased region" description="Basic and acidic residues" evidence="1">
    <location>
        <begin position="305"/>
        <end position="317"/>
    </location>
</feature>
<keyword evidence="2" id="KW-0812">Transmembrane</keyword>
<dbReference type="EMBL" id="CP107567">
    <property type="protein sequence ID" value="UYQ60238.1"/>
    <property type="molecule type" value="Genomic_DNA"/>
</dbReference>
<name>A0ABY6HZV4_STRPE</name>
<evidence type="ECO:0000313" key="5">
    <source>
        <dbReference type="EMBL" id="UYQ60238.1"/>
    </source>
</evidence>
<keyword evidence="2" id="KW-0472">Membrane</keyword>
<evidence type="ECO:0000259" key="3">
    <source>
        <dbReference type="Pfam" id="PF13828"/>
    </source>
</evidence>
<evidence type="ECO:0000256" key="1">
    <source>
        <dbReference type="SAM" id="MobiDB-lite"/>
    </source>
</evidence>
<evidence type="ECO:0000256" key="2">
    <source>
        <dbReference type="SAM" id="Phobius"/>
    </source>
</evidence>
<keyword evidence="2" id="KW-1133">Transmembrane helix</keyword>
<dbReference type="InterPro" id="IPR026004">
    <property type="entry name" value="Septum_form"/>
</dbReference>
<dbReference type="RefSeq" id="WP_264241385.1">
    <property type="nucleotide sequence ID" value="NZ_CP107567.1"/>
</dbReference>
<feature type="transmembrane region" description="Helical" evidence="2">
    <location>
        <begin position="37"/>
        <end position="62"/>
    </location>
</feature>
<gene>
    <name evidence="5" type="ORF">OGH68_01255</name>
</gene>
<dbReference type="InterPro" id="IPR025241">
    <property type="entry name" value="DUF4190"/>
</dbReference>
<feature type="region of interest" description="Disordered" evidence="1">
    <location>
        <begin position="293"/>
        <end position="340"/>
    </location>
</feature>
<proteinExistence type="predicted"/>
<accession>A0ABY6HZV4</accession>
<organism evidence="5 6">
    <name type="scientific">Streptomyces peucetius</name>
    <dbReference type="NCBI Taxonomy" id="1950"/>
    <lineage>
        <taxon>Bacteria</taxon>
        <taxon>Bacillati</taxon>
        <taxon>Actinomycetota</taxon>
        <taxon>Actinomycetes</taxon>
        <taxon>Kitasatosporales</taxon>
        <taxon>Streptomycetaceae</taxon>
        <taxon>Streptomyces</taxon>
    </lineage>
</organism>
<dbReference type="Proteomes" id="UP001163878">
    <property type="component" value="Chromosome"/>
</dbReference>
<dbReference type="Pfam" id="PF13845">
    <property type="entry name" value="Septum_form"/>
    <property type="match status" value="1"/>
</dbReference>
<keyword evidence="6" id="KW-1185">Reference proteome</keyword>